<organism evidence="2">
    <name type="scientific">Siphoviridae sp. ctZgu8</name>
    <dbReference type="NCBI Taxonomy" id="2827893"/>
    <lineage>
        <taxon>Viruses</taxon>
        <taxon>Duplodnaviria</taxon>
        <taxon>Heunggongvirae</taxon>
        <taxon>Uroviricota</taxon>
        <taxon>Caudoviricetes</taxon>
    </lineage>
</organism>
<dbReference type="EMBL" id="BK032617">
    <property type="protein sequence ID" value="DAF51560.1"/>
    <property type="molecule type" value="Genomic_DNA"/>
</dbReference>
<proteinExistence type="predicted"/>
<evidence type="ECO:0000256" key="1">
    <source>
        <dbReference type="SAM" id="MobiDB-lite"/>
    </source>
</evidence>
<feature type="region of interest" description="Disordered" evidence="1">
    <location>
        <begin position="55"/>
        <end position="79"/>
    </location>
</feature>
<evidence type="ECO:0000313" key="2">
    <source>
        <dbReference type="EMBL" id="DAF51560.1"/>
    </source>
</evidence>
<accession>A0A8S5SKW8</accession>
<sequence>MGAATARRIRPVNWACRWRRCARSSARVTVGRNRHARSSSLNRRCSRNELKYQIKKRNPPHEAEGMSASNQFSRCGGIS</sequence>
<protein>
    <submittedName>
        <fullName evidence="2">Uncharacterized protein</fullName>
    </submittedName>
</protein>
<name>A0A8S5SKW8_9CAUD</name>
<reference evidence="2" key="1">
    <citation type="journal article" date="2021" name="Proc. Natl. Acad. Sci. U.S.A.">
        <title>A Catalog of Tens of Thousands of Viruses from Human Metagenomes Reveals Hidden Associations with Chronic Diseases.</title>
        <authorList>
            <person name="Tisza M.J."/>
            <person name="Buck C.B."/>
        </authorList>
    </citation>
    <scope>NUCLEOTIDE SEQUENCE</scope>
    <source>
        <strain evidence="2">CtZgu8</strain>
    </source>
</reference>